<dbReference type="RefSeq" id="WP_197115300.1">
    <property type="nucleotide sequence ID" value="NZ_JACBXQ010000003.1"/>
</dbReference>
<proteinExistence type="predicted"/>
<keyword evidence="7" id="KW-1185">Reference proteome</keyword>
<dbReference type="InterPro" id="IPR027417">
    <property type="entry name" value="P-loop_NTPase"/>
</dbReference>
<name>A0ABS0LQE8_9LACT</name>
<keyword evidence="3" id="KW-0347">Helicase</keyword>
<dbReference type="Gene3D" id="3.40.50.300">
    <property type="entry name" value="P-loop containing nucleotide triphosphate hydrolases"/>
    <property type="match status" value="1"/>
</dbReference>
<keyword evidence="1" id="KW-0547">Nucleotide-binding</keyword>
<organism evidence="6 7">
    <name type="scientific">Facklamia lactis</name>
    <dbReference type="NCBI Taxonomy" id="2749967"/>
    <lineage>
        <taxon>Bacteria</taxon>
        <taxon>Bacillati</taxon>
        <taxon>Bacillota</taxon>
        <taxon>Bacilli</taxon>
        <taxon>Lactobacillales</taxon>
        <taxon>Aerococcaceae</taxon>
        <taxon>Facklamia</taxon>
    </lineage>
</organism>
<evidence type="ECO:0000256" key="1">
    <source>
        <dbReference type="ARBA" id="ARBA00022741"/>
    </source>
</evidence>
<evidence type="ECO:0000313" key="6">
    <source>
        <dbReference type="EMBL" id="MBG9986376.1"/>
    </source>
</evidence>
<dbReference type="SUPFAM" id="SSF52540">
    <property type="entry name" value="P-loop containing nucleoside triphosphate hydrolases"/>
    <property type="match status" value="1"/>
</dbReference>
<reference evidence="6 7" key="1">
    <citation type="submission" date="2020-07" db="EMBL/GenBank/DDBJ databases">
        <title>Facklamia lactis sp. nov., isolated from raw milk.</title>
        <authorList>
            <person name="Doll E.V."/>
            <person name="Huptas C."/>
            <person name="Staib L."/>
            <person name="Wenning M."/>
            <person name="Scherer S."/>
        </authorList>
    </citation>
    <scope>NUCLEOTIDE SEQUENCE [LARGE SCALE GENOMIC DNA]</scope>
    <source>
        <strain evidence="6 7">DSM 111018</strain>
    </source>
</reference>
<dbReference type="EMBL" id="JACBXQ010000003">
    <property type="protein sequence ID" value="MBG9986376.1"/>
    <property type="molecule type" value="Genomic_DNA"/>
</dbReference>
<dbReference type="Proteomes" id="UP000721415">
    <property type="component" value="Unassembled WGS sequence"/>
</dbReference>
<dbReference type="InterPro" id="IPR000212">
    <property type="entry name" value="DNA_helicase_UvrD/REP"/>
</dbReference>
<feature type="domain" description="UvrD-like helicase ATP-binding" evidence="5">
    <location>
        <begin position="128"/>
        <end position="180"/>
    </location>
</feature>
<gene>
    <name evidence="6" type="ORF">HZY91_05645</name>
</gene>
<keyword evidence="2" id="KW-0378">Hydrolase</keyword>
<dbReference type="PANTHER" id="PTHR11070:SF2">
    <property type="entry name" value="ATP-DEPENDENT DNA HELICASE SRS2"/>
    <property type="match status" value="1"/>
</dbReference>
<accession>A0ABS0LQE8</accession>
<dbReference type="InterPro" id="IPR014016">
    <property type="entry name" value="UvrD-like_ATP-bd"/>
</dbReference>
<keyword evidence="4" id="KW-0067">ATP-binding</keyword>
<comment type="caution">
    <text evidence="6">The sequence shown here is derived from an EMBL/GenBank/DDBJ whole genome shotgun (WGS) entry which is preliminary data.</text>
</comment>
<dbReference type="PANTHER" id="PTHR11070">
    <property type="entry name" value="UVRD / RECB / PCRA DNA HELICASE FAMILY MEMBER"/>
    <property type="match status" value="1"/>
</dbReference>
<evidence type="ECO:0000259" key="5">
    <source>
        <dbReference type="Pfam" id="PF00580"/>
    </source>
</evidence>
<evidence type="ECO:0000256" key="2">
    <source>
        <dbReference type="ARBA" id="ARBA00022801"/>
    </source>
</evidence>
<protein>
    <submittedName>
        <fullName evidence="6">UvrD-helicase domain-containing protein</fullName>
    </submittedName>
</protein>
<dbReference type="Pfam" id="PF00580">
    <property type="entry name" value="UvrD-helicase"/>
    <property type="match status" value="1"/>
</dbReference>
<evidence type="ECO:0000256" key="3">
    <source>
        <dbReference type="ARBA" id="ARBA00022806"/>
    </source>
</evidence>
<sequence length="360" mass="41610">MRNKIIFAPAGGRKTQRLIELIQEGKDKKILVITYTSTGQEVLRQRINKTIMKNKVTIVGWYQFLLHHIIYPYSSDYVKNLKVTGFKFLENDNFTSRLKGINRYISKDGEVYSSRINLFSNKIIEAGDGDWIDRLEKLYNEIYIDELQDLAGNDLDIINLLFKSKIRIVGVGDVRQSIYQTSRLDTKYKKFNGINKISWYKNIENSGKVVISNENETWRCNQQIIDFADSVIPPKLNFLRTISNNLEVTGHDGVFVINKDQVMDYYKKYTPLVLRTDIRTKVPDGIPSVNFGKSKGLTVDRTLIYSTRPFSEFLKDRTKTLANKSISALYVALTRAKYSVAIVVDKVEDYDIPCWTNHQP</sequence>
<evidence type="ECO:0000313" key="7">
    <source>
        <dbReference type="Proteomes" id="UP000721415"/>
    </source>
</evidence>
<evidence type="ECO:0000256" key="4">
    <source>
        <dbReference type="ARBA" id="ARBA00022840"/>
    </source>
</evidence>